<organism evidence="2 3">
    <name type="scientific">Monoraphidium neglectum</name>
    <dbReference type="NCBI Taxonomy" id="145388"/>
    <lineage>
        <taxon>Eukaryota</taxon>
        <taxon>Viridiplantae</taxon>
        <taxon>Chlorophyta</taxon>
        <taxon>core chlorophytes</taxon>
        <taxon>Chlorophyceae</taxon>
        <taxon>CS clade</taxon>
        <taxon>Sphaeropleales</taxon>
        <taxon>Selenastraceae</taxon>
        <taxon>Monoraphidium</taxon>
    </lineage>
</organism>
<sequence length="88" mass="8511">MVALAPTAAGKPGGVSSGQVAVAVLALVAMFMLGRRMGGGRLDDGAEPGTAIQPWYGAAGGWVAATGSALSEESTACMGQAESLSASV</sequence>
<dbReference type="RefSeq" id="XP_013903307.1">
    <property type="nucleotide sequence ID" value="XM_014047853.1"/>
</dbReference>
<accession>A0A0D2K0Z1</accession>
<evidence type="ECO:0000256" key="1">
    <source>
        <dbReference type="SAM" id="Phobius"/>
    </source>
</evidence>
<feature type="non-terminal residue" evidence="2">
    <location>
        <position position="88"/>
    </location>
</feature>
<keyword evidence="1" id="KW-0472">Membrane</keyword>
<keyword evidence="3" id="KW-1185">Reference proteome</keyword>
<dbReference type="Proteomes" id="UP000054498">
    <property type="component" value="Unassembled WGS sequence"/>
</dbReference>
<protein>
    <submittedName>
        <fullName evidence="2">Uncharacterized protein</fullName>
    </submittedName>
</protein>
<proteinExistence type="predicted"/>
<name>A0A0D2K0Z1_9CHLO</name>
<keyword evidence="1" id="KW-0812">Transmembrane</keyword>
<feature type="transmembrane region" description="Helical" evidence="1">
    <location>
        <begin position="15"/>
        <end position="33"/>
    </location>
</feature>
<gene>
    <name evidence="2" type="ORF">MNEG_3674</name>
</gene>
<dbReference type="AlphaFoldDB" id="A0A0D2K0Z1"/>
<evidence type="ECO:0000313" key="3">
    <source>
        <dbReference type="Proteomes" id="UP000054498"/>
    </source>
</evidence>
<dbReference type="GeneID" id="25736552"/>
<keyword evidence="1" id="KW-1133">Transmembrane helix</keyword>
<reference evidence="2 3" key="1">
    <citation type="journal article" date="2013" name="BMC Genomics">
        <title>Reconstruction of the lipid metabolism for the microalga Monoraphidium neglectum from its genome sequence reveals characteristics suitable for biofuel production.</title>
        <authorList>
            <person name="Bogen C."/>
            <person name="Al-Dilaimi A."/>
            <person name="Albersmeier A."/>
            <person name="Wichmann J."/>
            <person name="Grundmann M."/>
            <person name="Rupp O."/>
            <person name="Lauersen K.J."/>
            <person name="Blifernez-Klassen O."/>
            <person name="Kalinowski J."/>
            <person name="Goesmann A."/>
            <person name="Mussgnug J.H."/>
            <person name="Kruse O."/>
        </authorList>
    </citation>
    <scope>NUCLEOTIDE SEQUENCE [LARGE SCALE GENOMIC DNA]</scope>
    <source>
        <strain evidence="2 3">SAG 48.87</strain>
    </source>
</reference>
<dbReference type="KEGG" id="mng:MNEG_3674"/>
<evidence type="ECO:0000313" key="2">
    <source>
        <dbReference type="EMBL" id="KIZ04288.1"/>
    </source>
</evidence>
<dbReference type="EMBL" id="KK100692">
    <property type="protein sequence ID" value="KIZ04288.1"/>
    <property type="molecule type" value="Genomic_DNA"/>
</dbReference>